<evidence type="ECO:0000313" key="5">
    <source>
        <dbReference type="EMBL" id="EFQ84395.1"/>
    </source>
</evidence>
<gene>
    <name evidence="5" type="ORF">HMPREF0063_10247</name>
</gene>
<protein>
    <recommendedName>
        <fullName evidence="4">Periplasmic binding protein domain-containing protein</fullName>
    </recommendedName>
</protein>
<dbReference type="Gene3D" id="3.40.50.2300">
    <property type="match status" value="2"/>
</dbReference>
<accession>E2S890</accession>
<dbReference type="eggNOG" id="COG1609">
    <property type="taxonomic scope" value="Bacteria"/>
</dbReference>
<dbReference type="PANTHER" id="PTHR46847">
    <property type="entry name" value="D-ALLOSE-BINDING PERIPLASMIC PROTEIN-RELATED"/>
    <property type="match status" value="1"/>
</dbReference>
<dbReference type="Proteomes" id="UP000003111">
    <property type="component" value="Unassembled WGS sequence"/>
</dbReference>
<dbReference type="GO" id="GO:0030246">
    <property type="term" value="F:carbohydrate binding"/>
    <property type="evidence" value="ECO:0007669"/>
    <property type="project" value="UniProtKB-ARBA"/>
</dbReference>
<evidence type="ECO:0000256" key="1">
    <source>
        <dbReference type="ARBA" id="ARBA00004196"/>
    </source>
</evidence>
<sequence>MAEPLTGLDALYEGTFHAPPEEAPPVPEDQSLWIVNCGEVATACSTAAAGATEAAEEIGWEARLCDGELNAGGAWANCIRQAIAANADALLLIAIDCGAIAQPLQEAASAGIPTVSSLGYDCDDPEIGEESLFTASVIPSDDYPTTAEYTIALGEARADWVRAVGGDEAEVIEVDFQGVLAGVYAHKGFTEGMSDCASCTIHSAPVTNQSIGTLRQTLESAILQNPEASFVTVTNDALVLLGSSQAVAGSPRRNELSLIGGEGAPPVLDLMRDGLGVSAVLAQSMTWFGYAGIDTIIRVLNDEDAAPAGLGFQLVDTQRGLPESGPYEPPVDFKEAYLAAWAAAE</sequence>
<evidence type="ECO:0000259" key="4">
    <source>
        <dbReference type="Pfam" id="PF13407"/>
    </source>
</evidence>
<proteinExistence type="inferred from homology"/>
<comment type="similarity">
    <text evidence="2">Belongs to the bacterial solute-binding protein 2 family.</text>
</comment>
<dbReference type="Pfam" id="PF13407">
    <property type="entry name" value="Peripla_BP_4"/>
    <property type="match status" value="1"/>
</dbReference>
<comment type="subcellular location">
    <subcellularLocation>
        <location evidence="1">Cell envelope</location>
    </subcellularLocation>
</comment>
<reference evidence="5" key="1">
    <citation type="submission" date="2010-08" db="EMBL/GenBank/DDBJ databases">
        <authorList>
            <person name="Muzny D."/>
            <person name="Qin X."/>
            <person name="Buhay C."/>
            <person name="Dugan-Rocha S."/>
            <person name="Ding Y."/>
            <person name="Chen G."/>
            <person name="Hawes A."/>
            <person name="Holder M."/>
            <person name="Jhangiani S."/>
            <person name="Johnson A."/>
            <person name="Khan Z."/>
            <person name="Li Z."/>
            <person name="Liu W."/>
            <person name="Liu X."/>
            <person name="Perez L."/>
            <person name="Shen H."/>
            <person name="Wang Q."/>
            <person name="Watt J."/>
            <person name="Xi L."/>
            <person name="Xin Y."/>
            <person name="Zhou J."/>
            <person name="Deng J."/>
            <person name="Jiang H."/>
            <person name="Liu Y."/>
            <person name="Qu J."/>
            <person name="Song X.-Z."/>
            <person name="Zhang L."/>
            <person name="Villasana D."/>
            <person name="Johnson A."/>
            <person name="Liu J."/>
            <person name="Liyanage D."/>
            <person name="Lorensuhewa L."/>
            <person name="Robinson T."/>
            <person name="Song A."/>
            <person name="Song B.-B."/>
            <person name="Dinh H."/>
            <person name="Thornton R."/>
            <person name="Coyle M."/>
            <person name="Francisco L."/>
            <person name="Jackson L."/>
            <person name="Javaid M."/>
            <person name="Korchina V."/>
            <person name="Kovar C."/>
            <person name="Mata R."/>
            <person name="Mathew T."/>
            <person name="Ngo R."/>
            <person name="Nguyen L."/>
            <person name="Nguyen N."/>
            <person name="Okwuonu G."/>
            <person name="Ongeri F."/>
            <person name="Pham C."/>
            <person name="Simmons D."/>
            <person name="Wilczek-Boney K."/>
            <person name="Hale W."/>
            <person name="Jakkamsetti A."/>
            <person name="Pham P."/>
            <person name="Ruth R."/>
            <person name="San Lucas F."/>
            <person name="Warren J."/>
            <person name="Zhang J."/>
            <person name="Zhao Z."/>
            <person name="Zhou C."/>
            <person name="Zhu D."/>
            <person name="Lee S."/>
            <person name="Bess C."/>
            <person name="Blankenburg K."/>
            <person name="Forbes L."/>
            <person name="Fu Q."/>
            <person name="Gubbala S."/>
            <person name="Hirani K."/>
            <person name="Jayaseelan J.C."/>
            <person name="Lara F."/>
            <person name="Munidasa M."/>
            <person name="Palculict T."/>
            <person name="Patil S."/>
            <person name="Pu L.-L."/>
            <person name="Saada N."/>
            <person name="Tang L."/>
            <person name="Weissenberger G."/>
            <person name="Zhu Y."/>
            <person name="Hemphill L."/>
            <person name="Shang Y."/>
            <person name="Youmans B."/>
            <person name="Ayvaz T."/>
            <person name="Ross M."/>
            <person name="Santibanez J."/>
            <person name="Aqrawi P."/>
            <person name="Gross S."/>
            <person name="Joshi V."/>
            <person name="Fowler G."/>
            <person name="Nazareth L."/>
            <person name="Reid J."/>
            <person name="Worley K."/>
            <person name="Petrosino J."/>
            <person name="Highlander S."/>
            <person name="Gibbs R."/>
        </authorList>
    </citation>
    <scope>NUCLEOTIDE SEQUENCE [LARGE SCALE GENOMIC DNA]</scope>
    <source>
        <strain evidence="5">DSM 15272</strain>
    </source>
</reference>
<dbReference type="STRING" id="585531.HMPREF0063_10247"/>
<dbReference type="GO" id="GO:0030313">
    <property type="term" value="C:cell envelope"/>
    <property type="evidence" value="ECO:0007669"/>
    <property type="project" value="UniProtKB-SubCell"/>
</dbReference>
<evidence type="ECO:0000256" key="3">
    <source>
        <dbReference type="ARBA" id="ARBA00022729"/>
    </source>
</evidence>
<evidence type="ECO:0000313" key="6">
    <source>
        <dbReference type="Proteomes" id="UP000003111"/>
    </source>
</evidence>
<dbReference type="InterPro" id="IPR025997">
    <property type="entry name" value="SBP_2_dom"/>
</dbReference>
<feature type="domain" description="Periplasmic binding protein" evidence="4">
    <location>
        <begin position="45"/>
        <end position="303"/>
    </location>
</feature>
<keyword evidence="6" id="KW-1185">Reference proteome</keyword>
<dbReference type="PANTHER" id="PTHR46847:SF1">
    <property type="entry name" value="D-ALLOSE-BINDING PERIPLASMIC PROTEIN-RELATED"/>
    <property type="match status" value="1"/>
</dbReference>
<dbReference type="SUPFAM" id="SSF53822">
    <property type="entry name" value="Periplasmic binding protein-like I"/>
    <property type="match status" value="1"/>
</dbReference>
<dbReference type="HOGENOM" id="CLU_057839_0_0_11"/>
<keyword evidence="3" id="KW-0732">Signal</keyword>
<dbReference type="EMBL" id="ACLF03000002">
    <property type="protein sequence ID" value="EFQ84395.1"/>
    <property type="molecule type" value="Genomic_DNA"/>
</dbReference>
<dbReference type="AlphaFoldDB" id="E2S890"/>
<name>E2S890_9ACTN</name>
<comment type="caution">
    <text evidence="5">The sequence shown here is derived from an EMBL/GenBank/DDBJ whole genome shotgun (WGS) entry which is preliminary data.</text>
</comment>
<dbReference type="InterPro" id="IPR028082">
    <property type="entry name" value="Peripla_BP_I"/>
</dbReference>
<evidence type="ECO:0000256" key="2">
    <source>
        <dbReference type="ARBA" id="ARBA00007639"/>
    </source>
</evidence>
<organism evidence="5 6">
    <name type="scientific">Aeromicrobium marinum DSM 15272</name>
    <dbReference type="NCBI Taxonomy" id="585531"/>
    <lineage>
        <taxon>Bacteria</taxon>
        <taxon>Bacillati</taxon>
        <taxon>Actinomycetota</taxon>
        <taxon>Actinomycetes</taxon>
        <taxon>Propionibacteriales</taxon>
        <taxon>Nocardioidaceae</taxon>
        <taxon>Aeromicrobium</taxon>
    </lineage>
</organism>